<evidence type="ECO:0000256" key="1">
    <source>
        <dbReference type="SAM" id="MobiDB-lite"/>
    </source>
</evidence>
<accession>A0A2B7WSZ7</accession>
<gene>
    <name evidence="2" type="ORF">GX51_06229</name>
</gene>
<dbReference type="AlphaFoldDB" id="A0A2B7WSZ7"/>
<dbReference type="Proteomes" id="UP000224080">
    <property type="component" value="Unassembled WGS sequence"/>
</dbReference>
<feature type="region of interest" description="Disordered" evidence="1">
    <location>
        <begin position="23"/>
        <end position="59"/>
    </location>
</feature>
<evidence type="ECO:0000313" key="3">
    <source>
        <dbReference type="Proteomes" id="UP000224080"/>
    </source>
</evidence>
<organism evidence="2 3">
    <name type="scientific">Blastomyces parvus</name>
    <dbReference type="NCBI Taxonomy" id="2060905"/>
    <lineage>
        <taxon>Eukaryota</taxon>
        <taxon>Fungi</taxon>
        <taxon>Dikarya</taxon>
        <taxon>Ascomycota</taxon>
        <taxon>Pezizomycotina</taxon>
        <taxon>Eurotiomycetes</taxon>
        <taxon>Eurotiomycetidae</taxon>
        <taxon>Onygenales</taxon>
        <taxon>Ajellomycetaceae</taxon>
        <taxon>Blastomyces</taxon>
    </lineage>
</organism>
<keyword evidence="3" id="KW-1185">Reference proteome</keyword>
<sequence>MTKMGGEEWELDRMEMVVDVVRGRRKRKRRKRMGRRNRRRGKGRQGDRIPQSGNARPGVCLPQPQFSHRPILLVQFRTVLYAVLVSIVVEFAPVGWLPRLLGRCSAGNTGYLVSTQPGDLTGWEFVTTMDSKSWRPDPGLACRRS</sequence>
<comment type="caution">
    <text evidence="2">The sequence shown here is derived from an EMBL/GenBank/DDBJ whole genome shotgun (WGS) entry which is preliminary data.</text>
</comment>
<evidence type="ECO:0000313" key="2">
    <source>
        <dbReference type="EMBL" id="PGG99580.1"/>
    </source>
</evidence>
<protein>
    <submittedName>
        <fullName evidence="2">Uncharacterized protein</fullName>
    </submittedName>
</protein>
<feature type="compositionally biased region" description="Basic residues" evidence="1">
    <location>
        <begin position="23"/>
        <end position="43"/>
    </location>
</feature>
<proteinExistence type="predicted"/>
<name>A0A2B7WSZ7_9EURO</name>
<reference evidence="2 3" key="1">
    <citation type="submission" date="2017-10" db="EMBL/GenBank/DDBJ databases">
        <title>Comparative genomics in systemic dimorphic fungi from Ajellomycetaceae.</title>
        <authorList>
            <person name="Munoz J.F."/>
            <person name="Mcewen J.G."/>
            <person name="Clay O.K."/>
            <person name="Cuomo C.A."/>
        </authorList>
    </citation>
    <scope>NUCLEOTIDE SEQUENCE [LARGE SCALE GENOMIC DNA]</scope>
    <source>
        <strain evidence="2 3">UAMH130</strain>
    </source>
</reference>
<dbReference type="EMBL" id="PDNC01000099">
    <property type="protein sequence ID" value="PGG99580.1"/>
    <property type="molecule type" value="Genomic_DNA"/>
</dbReference>